<dbReference type="SUPFAM" id="SSF56854">
    <property type="entry name" value="Bcl-2 inhibitors of programmed cell death"/>
    <property type="match status" value="1"/>
</dbReference>
<evidence type="ECO:0000256" key="4">
    <source>
        <dbReference type="SAM" id="Phobius"/>
    </source>
</evidence>
<keyword evidence="4" id="KW-1133">Transmembrane helix</keyword>
<comment type="similarity">
    <text evidence="1">Belongs to the Bcl-2 family.</text>
</comment>
<organism evidence="6 7">
    <name type="scientific">Gambusia affinis</name>
    <name type="common">Western mosquitofish</name>
    <name type="synonym">Heterandria affinis</name>
    <dbReference type="NCBI Taxonomy" id="33528"/>
    <lineage>
        <taxon>Eukaryota</taxon>
        <taxon>Metazoa</taxon>
        <taxon>Chordata</taxon>
        <taxon>Craniata</taxon>
        <taxon>Vertebrata</taxon>
        <taxon>Euteleostomi</taxon>
        <taxon>Actinopterygii</taxon>
        <taxon>Neopterygii</taxon>
        <taxon>Teleostei</taxon>
        <taxon>Neoteleostei</taxon>
        <taxon>Acanthomorphata</taxon>
        <taxon>Ovalentaria</taxon>
        <taxon>Atherinomorphae</taxon>
        <taxon>Cyprinodontiformes</taxon>
        <taxon>Poeciliidae</taxon>
        <taxon>Poeciliinae</taxon>
        <taxon>Gambusia</taxon>
    </lineage>
</organism>
<evidence type="ECO:0000256" key="3">
    <source>
        <dbReference type="SAM" id="MobiDB-lite"/>
    </source>
</evidence>
<feature type="region of interest" description="Disordered" evidence="3">
    <location>
        <begin position="50"/>
        <end position="111"/>
    </location>
</feature>
<comment type="caution">
    <text evidence="6">The sequence shown here is derived from an EMBL/GenBank/DDBJ whole genome shotgun (WGS) entry which is preliminary data.</text>
</comment>
<keyword evidence="4" id="KW-0472">Membrane</keyword>
<dbReference type="PROSITE" id="PS50062">
    <property type="entry name" value="BCL2_FAMILY"/>
    <property type="match status" value="1"/>
</dbReference>
<protein>
    <recommendedName>
        <fullName evidence="5">Bcl-2 Bcl-2 homology region 1-3 domain-containing protein</fullName>
    </recommendedName>
</protein>
<dbReference type="PRINTS" id="PR01862">
    <property type="entry name" value="BCL2FAMILY"/>
</dbReference>
<gene>
    <name evidence="6" type="ORF">CCH79_00008232</name>
</gene>
<evidence type="ECO:0000313" key="7">
    <source>
        <dbReference type="Proteomes" id="UP000250572"/>
    </source>
</evidence>
<dbReference type="Gene3D" id="1.10.437.10">
    <property type="entry name" value="Blc2-like"/>
    <property type="match status" value="1"/>
</dbReference>
<evidence type="ECO:0000256" key="1">
    <source>
        <dbReference type="ARBA" id="ARBA00009458"/>
    </source>
</evidence>
<dbReference type="InterPro" id="IPR026298">
    <property type="entry name" value="Bcl-2_fam"/>
</dbReference>
<dbReference type="STRING" id="33528.ENSGAFP00000026822"/>
<sequence length="441" mass="49122">MSSAGGGSEAAGVRTGFSTSLRSRASLVKARNCALSVCLLGHLDSVMLHSDHQQQQQQAEASHNHRTIANSEPESNFKIRKNGTVGSETVEKTGRSDVSDSHGMKGRAEEDSSGKLLKFHYGSGGQKSNSLAEIVIMASKNMMAAKFSQGCGEWRMIYSNMGGCANNRAKNKVKDPDMSHCWIEIRNKIHQRRQDGEINYSEVSHDSNSLQGDETTAMTLRGTERMMTCADVHGNSGLTFGRANSVSVVRPSNKLPDCEERCLRADFLFEDKSMGFIWKQIERRSLGDAEMIRKALDAPQLCTPQMQKISDCLQAVGDQVDGDVKRAVKDRTIRPSIDDYIKIVCGIFSDGEINWGRVVTVFSFTCLFVLKAYEDNIYDMIKNIINWTIDYFRNKVVNWIKDQGGWEGIYSRVGTPTWQMVSIFLAGVLTTLFITHNVKRA</sequence>
<dbReference type="GO" id="GO:0097192">
    <property type="term" value="P:extrinsic apoptotic signaling pathway in absence of ligand"/>
    <property type="evidence" value="ECO:0007669"/>
    <property type="project" value="TreeGrafter"/>
</dbReference>
<dbReference type="Pfam" id="PF00452">
    <property type="entry name" value="Bcl-2"/>
    <property type="match status" value="1"/>
</dbReference>
<evidence type="ECO:0000313" key="6">
    <source>
        <dbReference type="EMBL" id="PWA17871.1"/>
    </source>
</evidence>
<feature type="non-terminal residue" evidence="6">
    <location>
        <position position="441"/>
    </location>
</feature>
<keyword evidence="2" id="KW-0053">Apoptosis</keyword>
<dbReference type="GO" id="GO:0008630">
    <property type="term" value="P:intrinsic apoptotic signaling pathway in response to DNA damage"/>
    <property type="evidence" value="ECO:0007669"/>
    <property type="project" value="TreeGrafter"/>
</dbReference>
<evidence type="ECO:0000259" key="5">
    <source>
        <dbReference type="SMART" id="SM00337"/>
    </source>
</evidence>
<dbReference type="GO" id="GO:0015267">
    <property type="term" value="F:channel activity"/>
    <property type="evidence" value="ECO:0007669"/>
    <property type="project" value="TreeGrafter"/>
</dbReference>
<dbReference type="InterPro" id="IPR036834">
    <property type="entry name" value="Bcl-2-like_sf"/>
</dbReference>
<evidence type="ECO:0000256" key="2">
    <source>
        <dbReference type="ARBA" id="ARBA00022703"/>
    </source>
</evidence>
<keyword evidence="4" id="KW-0812">Transmembrane</keyword>
<dbReference type="Proteomes" id="UP000250572">
    <property type="component" value="Unassembled WGS sequence"/>
</dbReference>
<dbReference type="AlphaFoldDB" id="A0A315V394"/>
<dbReference type="InterPro" id="IPR002475">
    <property type="entry name" value="Bcl2-like"/>
</dbReference>
<accession>A0A315V394</accession>
<dbReference type="SMART" id="SM00337">
    <property type="entry name" value="BCL"/>
    <property type="match status" value="1"/>
</dbReference>
<dbReference type="GO" id="GO:0042981">
    <property type="term" value="P:regulation of apoptotic process"/>
    <property type="evidence" value="ECO:0007669"/>
    <property type="project" value="InterPro"/>
</dbReference>
<dbReference type="InterPro" id="IPR046371">
    <property type="entry name" value="Bcl-2_BH1-3"/>
</dbReference>
<dbReference type="GO" id="GO:0001836">
    <property type="term" value="P:release of cytochrome c from mitochondria"/>
    <property type="evidence" value="ECO:0007669"/>
    <property type="project" value="TreeGrafter"/>
</dbReference>
<dbReference type="GO" id="GO:0008053">
    <property type="term" value="P:mitochondrial fusion"/>
    <property type="evidence" value="ECO:0007669"/>
    <property type="project" value="TreeGrafter"/>
</dbReference>
<keyword evidence="7" id="KW-1185">Reference proteome</keyword>
<feature type="compositionally biased region" description="Basic and acidic residues" evidence="3">
    <location>
        <begin position="89"/>
        <end position="111"/>
    </location>
</feature>
<dbReference type="GO" id="GO:0051400">
    <property type="term" value="F:BH domain binding"/>
    <property type="evidence" value="ECO:0007669"/>
    <property type="project" value="TreeGrafter"/>
</dbReference>
<dbReference type="EMBL" id="NHOQ01002357">
    <property type="protein sequence ID" value="PWA17871.1"/>
    <property type="molecule type" value="Genomic_DNA"/>
</dbReference>
<dbReference type="PANTHER" id="PTHR11256">
    <property type="entry name" value="BCL-2 RELATED"/>
    <property type="match status" value="1"/>
</dbReference>
<dbReference type="CDD" id="cd06845">
    <property type="entry name" value="Bcl-2_like"/>
    <property type="match status" value="1"/>
</dbReference>
<dbReference type="GO" id="GO:0005741">
    <property type="term" value="C:mitochondrial outer membrane"/>
    <property type="evidence" value="ECO:0007669"/>
    <property type="project" value="TreeGrafter"/>
</dbReference>
<dbReference type="PANTHER" id="PTHR11256:SF42">
    <property type="entry name" value="APOPTOSIS REGULATOR BAX"/>
    <property type="match status" value="1"/>
</dbReference>
<name>A0A315V394_GAMAF</name>
<reference evidence="6 7" key="1">
    <citation type="journal article" date="2018" name="G3 (Bethesda)">
        <title>A High-Quality Reference Genome for the Invasive Mosquitofish Gambusia affinis Using a Chicago Library.</title>
        <authorList>
            <person name="Hoffberg S.L."/>
            <person name="Troendle N.J."/>
            <person name="Glenn T.C."/>
            <person name="Mahmud O."/>
            <person name="Louha S."/>
            <person name="Chalopin D."/>
            <person name="Bennetzen J.L."/>
            <person name="Mauricio R."/>
        </authorList>
    </citation>
    <scope>NUCLEOTIDE SEQUENCE [LARGE SCALE GENOMIC DNA]</scope>
    <source>
        <strain evidence="6">NE01/NJP1002.9</strain>
        <tissue evidence="6">Muscle</tissue>
    </source>
</reference>
<proteinExistence type="inferred from homology"/>
<feature type="domain" description="Bcl-2 Bcl-2 homology region 1-3" evidence="5">
    <location>
        <begin position="313"/>
        <end position="406"/>
    </location>
</feature>
<feature type="transmembrane region" description="Helical" evidence="4">
    <location>
        <begin position="417"/>
        <end position="435"/>
    </location>
</feature>